<name>A0A813IP05_POLGL</name>
<accession>A0A813IP05</accession>
<dbReference type="Proteomes" id="UP000626109">
    <property type="component" value="Unassembled WGS sequence"/>
</dbReference>
<feature type="signal peptide" evidence="2">
    <location>
        <begin position="1"/>
        <end position="28"/>
    </location>
</feature>
<organism evidence="3 4">
    <name type="scientific">Polarella glacialis</name>
    <name type="common">Dinoflagellate</name>
    <dbReference type="NCBI Taxonomy" id="89957"/>
    <lineage>
        <taxon>Eukaryota</taxon>
        <taxon>Sar</taxon>
        <taxon>Alveolata</taxon>
        <taxon>Dinophyceae</taxon>
        <taxon>Suessiales</taxon>
        <taxon>Suessiaceae</taxon>
        <taxon>Polarella</taxon>
    </lineage>
</organism>
<protein>
    <submittedName>
        <fullName evidence="3">Uncharacterized protein</fullName>
    </submittedName>
</protein>
<dbReference type="InterPro" id="IPR013783">
    <property type="entry name" value="Ig-like_fold"/>
</dbReference>
<feature type="non-terminal residue" evidence="3">
    <location>
        <position position="454"/>
    </location>
</feature>
<feature type="region of interest" description="Disordered" evidence="1">
    <location>
        <begin position="222"/>
        <end position="242"/>
    </location>
</feature>
<evidence type="ECO:0000313" key="4">
    <source>
        <dbReference type="Proteomes" id="UP000626109"/>
    </source>
</evidence>
<feature type="compositionally biased region" description="Basic and acidic residues" evidence="1">
    <location>
        <begin position="89"/>
        <end position="100"/>
    </location>
</feature>
<gene>
    <name evidence="3" type="ORF">PGLA2088_LOCUS9993</name>
</gene>
<dbReference type="EMBL" id="CAJNNW010011165">
    <property type="protein sequence ID" value="CAE8652844.1"/>
    <property type="molecule type" value="Genomic_DNA"/>
</dbReference>
<keyword evidence="2" id="KW-0732">Signal</keyword>
<sequence>MCHNTVPFASILVFVAVCSSPLVPQTFCVHFHTDLFSLGHQAFGDGASSDHQAANLARCPGFKLWVAFSTRFAARAKAFGASEEPEAEADSKTCRQDQQRTKKKRTRNEKKQQLLHQKLEQLAAQQAEEEEEEPQTLLGLQEPLDKEGYRRAADLVDPEAMVVFLRRLLDSQGGKSLDDSDLLQFACRCSVEDKGFGEVMLLLGLESWTSDTSGAAGAELQLPPELELPPPPPAGLPEGAGPTMFQVEGVAVPAPSGAATLVAELPLEPRSGSVDGGTRLQWTGQGPAPLDLYLAGRPCAALRGGAFVVPLLREQEQERGSSSSAAAVDVLAVFEDSSSHWAAAFTYWAPGQLNDVSPRRGPPQGGLRVRVETTDLGAPISEVLISGEACDLKPGATSTEAFLKLPFSTAEGDVAIEVRAPNGNGATANAAFTYLRPEAFGRAGHKVALSQDGQ</sequence>
<feature type="chain" id="PRO_5032706883" evidence="2">
    <location>
        <begin position="29"/>
        <end position="454"/>
    </location>
</feature>
<dbReference type="Gene3D" id="2.60.40.10">
    <property type="entry name" value="Immunoglobulins"/>
    <property type="match status" value="1"/>
</dbReference>
<proteinExistence type="predicted"/>
<dbReference type="CDD" id="cd00102">
    <property type="entry name" value="IPT"/>
    <property type="match status" value="1"/>
</dbReference>
<evidence type="ECO:0000256" key="2">
    <source>
        <dbReference type="SAM" id="SignalP"/>
    </source>
</evidence>
<evidence type="ECO:0000256" key="1">
    <source>
        <dbReference type="SAM" id="MobiDB-lite"/>
    </source>
</evidence>
<feature type="compositionally biased region" description="Low complexity" evidence="1">
    <location>
        <begin position="114"/>
        <end position="126"/>
    </location>
</feature>
<dbReference type="AlphaFoldDB" id="A0A813IP05"/>
<evidence type="ECO:0000313" key="3">
    <source>
        <dbReference type="EMBL" id="CAE8652844.1"/>
    </source>
</evidence>
<feature type="region of interest" description="Disordered" evidence="1">
    <location>
        <begin position="80"/>
        <end position="143"/>
    </location>
</feature>
<reference evidence="3" key="1">
    <citation type="submission" date="2021-02" db="EMBL/GenBank/DDBJ databases">
        <authorList>
            <person name="Dougan E. K."/>
            <person name="Rhodes N."/>
            <person name="Thang M."/>
            <person name="Chan C."/>
        </authorList>
    </citation>
    <scope>NUCLEOTIDE SEQUENCE</scope>
</reference>
<comment type="caution">
    <text evidence="3">The sequence shown here is derived from an EMBL/GenBank/DDBJ whole genome shotgun (WGS) entry which is preliminary data.</text>
</comment>
<feature type="compositionally biased region" description="Pro residues" evidence="1">
    <location>
        <begin position="226"/>
        <end position="235"/>
    </location>
</feature>